<sequence length="74" mass="8003">MTCPSYGWIWAVSIARLSRYDVRWCSMIPAGICTPDWLTASSTNRTWPSSSSSSSCSYGIAGMVTLNVFSAKAA</sequence>
<name>A0A655AGS6_MYCTX</name>
<organism evidence="1 2">
    <name type="scientific">Mycobacterium tuberculosis</name>
    <dbReference type="NCBI Taxonomy" id="1773"/>
    <lineage>
        <taxon>Bacteria</taxon>
        <taxon>Bacillati</taxon>
        <taxon>Actinomycetota</taxon>
        <taxon>Actinomycetes</taxon>
        <taxon>Mycobacteriales</taxon>
        <taxon>Mycobacteriaceae</taxon>
        <taxon>Mycobacterium</taxon>
        <taxon>Mycobacterium tuberculosis complex</taxon>
    </lineage>
</organism>
<dbReference type="AlphaFoldDB" id="A0A655AGS6"/>
<reference evidence="1 2" key="1">
    <citation type="submission" date="2015-03" db="EMBL/GenBank/DDBJ databases">
        <authorList>
            <consortium name="Pathogen Informatics"/>
        </authorList>
    </citation>
    <scope>NUCLEOTIDE SEQUENCE [LARGE SCALE GENOMIC DNA]</scope>
    <source>
        <strain evidence="1 2">Bir 185</strain>
    </source>
</reference>
<dbReference type="EMBL" id="CNFT01001400">
    <property type="protein sequence ID" value="CKT25426.1"/>
    <property type="molecule type" value="Genomic_DNA"/>
</dbReference>
<proteinExistence type="predicted"/>
<evidence type="ECO:0000313" key="2">
    <source>
        <dbReference type="Proteomes" id="UP000050164"/>
    </source>
</evidence>
<evidence type="ECO:0000313" key="1">
    <source>
        <dbReference type="EMBL" id="CKT25426.1"/>
    </source>
</evidence>
<accession>A0A655AGS6</accession>
<dbReference type="Proteomes" id="UP000050164">
    <property type="component" value="Unassembled WGS sequence"/>
</dbReference>
<gene>
    <name evidence="1" type="ORF">ERS027659_04154</name>
</gene>
<protein>
    <submittedName>
        <fullName evidence="1">Uncharacterized protein</fullName>
    </submittedName>
</protein>